<dbReference type="PANTHER" id="PTHR31690">
    <property type="entry name" value="FUCOSE MUTAROTASE"/>
    <property type="match status" value="1"/>
</dbReference>
<comment type="catalytic activity">
    <reaction evidence="3">
        <text>alpha-L-fucose = beta-L-fucose</text>
        <dbReference type="Rhea" id="RHEA:25580"/>
        <dbReference type="ChEBI" id="CHEBI:42548"/>
        <dbReference type="ChEBI" id="CHEBI:42589"/>
        <dbReference type="EC" id="5.1.3.29"/>
    </reaction>
</comment>
<sequence length="143" mass="15714">MLKGISPLLSPELLHALRAMGHGDELVLADVNFPAASTAARLVRADGHGIPELLDAILTLLPVDTYVPQPAVVMAVVPGDPPAPAVWQQYRELLRRHERREVDIAELERFAFYERTRRAYAVVATSEAAPYGNLILTKGVVRI</sequence>
<evidence type="ECO:0000313" key="5">
    <source>
        <dbReference type="Proteomes" id="UP000234789"/>
    </source>
</evidence>
<dbReference type="Proteomes" id="UP000234789">
    <property type="component" value="Unassembled WGS sequence"/>
</dbReference>
<dbReference type="Gene3D" id="3.40.1650.10">
    <property type="entry name" value="RbsD-like domain"/>
    <property type="match status" value="1"/>
</dbReference>
<dbReference type="GO" id="GO:0006004">
    <property type="term" value="P:fucose metabolic process"/>
    <property type="evidence" value="ECO:0007669"/>
    <property type="project" value="TreeGrafter"/>
</dbReference>
<dbReference type="GO" id="GO:0042806">
    <property type="term" value="F:fucose binding"/>
    <property type="evidence" value="ECO:0007669"/>
    <property type="project" value="TreeGrafter"/>
</dbReference>
<accession>A0A2N5N8Q3</accession>
<comment type="caution">
    <text evidence="4">The sequence shown here is derived from an EMBL/GenBank/DDBJ whole genome shotgun (WGS) entry which is preliminary data.</text>
</comment>
<dbReference type="InterPro" id="IPR050443">
    <property type="entry name" value="RbsD/FucU_mutarotase"/>
</dbReference>
<dbReference type="AlphaFoldDB" id="A0A2N5N8Q3"/>
<evidence type="ECO:0000256" key="1">
    <source>
        <dbReference type="ARBA" id="ARBA00000223"/>
    </source>
</evidence>
<evidence type="ECO:0000313" key="4">
    <source>
        <dbReference type="EMBL" id="PLT46703.1"/>
    </source>
</evidence>
<reference evidence="4 5" key="1">
    <citation type="submission" date="2017-05" db="EMBL/GenBank/DDBJ databases">
        <title>Functional genome analysis of Paenibacillus pasadenensis strain R16: insights on endophytic life style and antifungal activity.</title>
        <authorList>
            <person name="Passera A."/>
            <person name="Marcolungo L."/>
            <person name="Casati P."/>
            <person name="Brasca M."/>
            <person name="Quaglino F."/>
            <person name="Delledonne M."/>
        </authorList>
    </citation>
    <scope>NUCLEOTIDE SEQUENCE [LARGE SCALE GENOMIC DNA]</scope>
    <source>
        <strain evidence="4 5">R16</strain>
    </source>
</reference>
<protein>
    <submittedName>
        <fullName evidence="4">L-fucose mutarotase</fullName>
    </submittedName>
</protein>
<dbReference type="SUPFAM" id="SSF102546">
    <property type="entry name" value="RbsD-like"/>
    <property type="match status" value="1"/>
</dbReference>
<dbReference type="OrthoDB" id="9805009at2"/>
<evidence type="ECO:0000256" key="2">
    <source>
        <dbReference type="ARBA" id="ARBA00023235"/>
    </source>
</evidence>
<dbReference type="RefSeq" id="WP_028597188.1">
    <property type="nucleotide sequence ID" value="NZ_BIMM01000009.1"/>
</dbReference>
<keyword evidence="5" id="KW-1185">Reference proteome</keyword>
<dbReference type="InterPro" id="IPR023750">
    <property type="entry name" value="RbsD-like_sf"/>
</dbReference>
<organism evidence="4 5">
    <name type="scientific">Paenibacillus pasadenensis</name>
    <dbReference type="NCBI Taxonomy" id="217090"/>
    <lineage>
        <taxon>Bacteria</taxon>
        <taxon>Bacillati</taxon>
        <taxon>Bacillota</taxon>
        <taxon>Bacilli</taxon>
        <taxon>Bacillales</taxon>
        <taxon>Paenibacillaceae</taxon>
        <taxon>Paenibacillus</taxon>
    </lineage>
</organism>
<dbReference type="GO" id="GO:0036373">
    <property type="term" value="F:L-fucose mutarotase activity"/>
    <property type="evidence" value="ECO:0007669"/>
    <property type="project" value="UniProtKB-EC"/>
</dbReference>
<evidence type="ECO:0000256" key="3">
    <source>
        <dbReference type="ARBA" id="ARBA00036324"/>
    </source>
</evidence>
<dbReference type="NCBIfam" id="NF011949">
    <property type="entry name" value="PRK15420.1"/>
    <property type="match status" value="1"/>
</dbReference>
<dbReference type="Pfam" id="PF05025">
    <property type="entry name" value="RbsD_FucU"/>
    <property type="match status" value="1"/>
</dbReference>
<keyword evidence="2" id="KW-0413">Isomerase</keyword>
<proteinExistence type="predicted"/>
<name>A0A2N5N8Q3_9BACL</name>
<dbReference type="EMBL" id="NFEZ01000003">
    <property type="protein sequence ID" value="PLT46703.1"/>
    <property type="molecule type" value="Genomic_DNA"/>
</dbReference>
<dbReference type="PANTHER" id="PTHR31690:SF4">
    <property type="entry name" value="FUCOSE MUTAROTASE"/>
    <property type="match status" value="1"/>
</dbReference>
<comment type="catalytic activity">
    <reaction evidence="1">
        <text>beta-D-ribopyranose = beta-D-ribofuranose</text>
        <dbReference type="Rhea" id="RHEA:25432"/>
        <dbReference type="ChEBI" id="CHEBI:27476"/>
        <dbReference type="ChEBI" id="CHEBI:47002"/>
        <dbReference type="EC" id="5.4.99.62"/>
    </reaction>
</comment>
<dbReference type="GO" id="GO:0062193">
    <property type="term" value="F:D-ribose pyranase activity"/>
    <property type="evidence" value="ECO:0007669"/>
    <property type="project" value="UniProtKB-EC"/>
</dbReference>
<gene>
    <name evidence="4" type="ORF">B8V81_0927</name>
</gene>
<dbReference type="InterPro" id="IPR007721">
    <property type="entry name" value="RbsD_FucU"/>
</dbReference>